<organism evidence="8 9">
    <name type="scientific">Phyllotreta striolata</name>
    <name type="common">Striped flea beetle</name>
    <name type="synonym">Crioceris striolata</name>
    <dbReference type="NCBI Taxonomy" id="444603"/>
    <lineage>
        <taxon>Eukaryota</taxon>
        <taxon>Metazoa</taxon>
        <taxon>Ecdysozoa</taxon>
        <taxon>Arthropoda</taxon>
        <taxon>Hexapoda</taxon>
        <taxon>Insecta</taxon>
        <taxon>Pterygota</taxon>
        <taxon>Neoptera</taxon>
        <taxon>Endopterygota</taxon>
        <taxon>Coleoptera</taxon>
        <taxon>Polyphaga</taxon>
        <taxon>Cucujiformia</taxon>
        <taxon>Chrysomeloidea</taxon>
        <taxon>Chrysomelidae</taxon>
        <taxon>Galerucinae</taxon>
        <taxon>Alticini</taxon>
        <taxon>Phyllotreta</taxon>
    </lineage>
</organism>
<comment type="similarity">
    <text evidence="2">Belongs to the RPAP1 family.</text>
</comment>
<evidence type="ECO:0008006" key="10">
    <source>
        <dbReference type="Google" id="ProtNLM"/>
    </source>
</evidence>
<evidence type="ECO:0000256" key="4">
    <source>
        <dbReference type="ARBA" id="ARBA00023242"/>
    </source>
</evidence>
<evidence type="ECO:0000313" key="8">
    <source>
        <dbReference type="EMBL" id="CAG9862069.1"/>
    </source>
</evidence>
<evidence type="ECO:0000313" key="9">
    <source>
        <dbReference type="Proteomes" id="UP001153712"/>
    </source>
</evidence>
<dbReference type="EMBL" id="OU900098">
    <property type="protein sequence ID" value="CAG9862069.1"/>
    <property type="molecule type" value="Genomic_DNA"/>
</dbReference>
<name>A0A9N9TWP2_PHYSR</name>
<dbReference type="Pfam" id="PF25766">
    <property type="entry name" value="TPR_RPAP1"/>
    <property type="match status" value="1"/>
</dbReference>
<keyword evidence="4" id="KW-0539">Nucleus</keyword>
<comment type="subcellular location">
    <subcellularLocation>
        <location evidence="1">Nucleus</location>
    </subcellularLocation>
</comment>
<proteinExistence type="inferred from homology"/>
<dbReference type="InterPro" id="IPR039913">
    <property type="entry name" value="RPAP1/Rba50"/>
</dbReference>
<dbReference type="AlphaFoldDB" id="A0A9N9TWP2"/>
<evidence type="ECO:0000259" key="7">
    <source>
        <dbReference type="Pfam" id="PF25766"/>
    </source>
</evidence>
<keyword evidence="9" id="KW-1185">Reference proteome</keyword>
<dbReference type="GO" id="GO:0006366">
    <property type="term" value="P:transcription by RNA polymerase II"/>
    <property type="evidence" value="ECO:0007669"/>
    <property type="project" value="InterPro"/>
</dbReference>
<keyword evidence="3" id="KW-0804">Transcription</keyword>
<feature type="domain" description="RPAP1 N-terminal" evidence="6">
    <location>
        <begin position="173"/>
        <end position="215"/>
    </location>
</feature>
<dbReference type="InterPro" id="IPR013929">
    <property type="entry name" value="RPAP1_C"/>
</dbReference>
<dbReference type="OrthoDB" id="348201at2759"/>
<dbReference type="PANTHER" id="PTHR21483:SF18">
    <property type="entry name" value="RNA POLYMERASE II-ASSOCIATED PROTEIN 1"/>
    <property type="match status" value="1"/>
</dbReference>
<dbReference type="InterPro" id="IPR016024">
    <property type="entry name" value="ARM-type_fold"/>
</dbReference>
<sequence>MYSRPKPGESEEDILRLQQEFEKNKAENKVKLAAKVISNTTQDKPTTSTSNVECIDNSSVDITEQLANTFEAIPSNSNLKNIVERNSEHFHSSFKFNTVNKGFPQAKRRDLSITSSKGGSIFAQQMKKLKKDTDSSMEVDNVVINENPSTNSKNFTANLPMQSYILSGSEGTSIHEENLNIMKNMTEEELIEEKEKLMSMMDPAIVQFLRSKRNKAIVETTGPSISEQNEVAEDIKIEEIATTSEILNQPLSDNWLNFNVVETNKLAWMRSVDIPKLKAEKFEARFDFEGFILPYSQSDINEKNRLLYHHGEDPGRPGYTLQELLQLSRSSVLQQKIIALNSIANILSLNSSGIYDDIIDLPLEQIFFVIRFCLDDNTPSILNASVKAMRNLVYSEIDETCLDGLLGFGLGFVQPVLAVDHELDDDNTINDQQLVEKNIVKCLARTEILTRIRYIINTVKPPLETIVYCIEILIRLSRDSEFLLKRVMETENLIGSIVSNFIPQSLDQNASSSPYGVPLIQAVKLFRVISSRSKALAETFINKYKILDSLVLYLSNDTFSSNVNGLRLQTECFHSFSLLIHYNLALDYFSILQPVLMSTLNYHFETTNISAGTTYVRLGHAAGLLGLLSRVAARKCSLVAPYLPLLIRKCSPKWVAQLCASTEYSCGKLTLVSSLVRCLAAVRSCERIEEIDASVLRLIDSEGFSIITDRIESGSMLLYSRFESVHKSSSNLKGLEVACWSSLNHVVPLMQANSCLPFLHSVSSYVDSTDHLLVKKTFLNHPNVQKYLKALQTLDKYHLSDHWFAKPETAILMNILRTSVDIRSELDTSIFYELAVKCLCVFNAEQKADIKYVLENIIFCSKFYPSEVFLRQLDLNQRTLSLETSLNNLPEILEVYTQVLGLQNETVDLSNCCCLDASIGNVLPVDWIYTPILMLYSNQELNRSQLDEVQQIFTIRNCLRWILIYETYFPLLASGINPTDRFCRLACVFLASDDLFLTKEIHDLLELCYRNVAKHEKEFDFDREIQGLSNFQNFYTQLLEQYQGVSYGDALFGNVILAPLAQKHDAQFRKTLWSEYMGAVQVCNVTPEQYIGDVNLLLEPHERDLSLLKCYRRAIVGNFLRKGTVLFNVAESHVKNFVQRNKQQ</sequence>
<accession>A0A9N9TWP2</accession>
<evidence type="ECO:0000259" key="5">
    <source>
        <dbReference type="Pfam" id="PF08620"/>
    </source>
</evidence>
<feature type="domain" description="RPAP1 C-terminal" evidence="5">
    <location>
        <begin position="283"/>
        <end position="348"/>
    </location>
</feature>
<evidence type="ECO:0000256" key="3">
    <source>
        <dbReference type="ARBA" id="ARBA00023163"/>
    </source>
</evidence>
<dbReference type="InterPro" id="IPR057989">
    <property type="entry name" value="TPR_RPAP1/MINIYO-like"/>
</dbReference>
<dbReference type="InterPro" id="IPR013930">
    <property type="entry name" value="RPAP1_N"/>
</dbReference>
<evidence type="ECO:0000259" key="6">
    <source>
        <dbReference type="Pfam" id="PF08621"/>
    </source>
</evidence>
<dbReference type="Pfam" id="PF08620">
    <property type="entry name" value="RPAP1_C"/>
    <property type="match status" value="1"/>
</dbReference>
<gene>
    <name evidence="8" type="ORF">PHYEVI_LOCUS8392</name>
</gene>
<reference evidence="8" key="1">
    <citation type="submission" date="2022-01" db="EMBL/GenBank/DDBJ databases">
        <authorList>
            <person name="King R."/>
        </authorList>
    </citation>
    <scope>NUCLEOTIDE SEQUENCE</scope>
</reference>
<protein>
    <recommendedName>
        <fullName evidence="10">RNA polymerase II-associated protein 1</fullName>
    </recommendedName>
</protein>
<dbReference type="Pfam" id="PF08621">
    <property type="entry name" value="RPAP1_N"/>
    <property type="match status" value="1"/>
</dbReference>
<feature type="domain" description="RPAP1/MINIYO-like TPR repeats" evidence="7">
    <location>
        <begin position="928"/>
        <end position="1143"/>
    </location>
</feature>
<dbReference type="PANTHER" id="PTHR21483">
    <property type="entry name" value="RNA POLYMERASE II-ASSOCIATED PROTEIN 1"/>
    <property type="match status" value="1"/>
</dbReference>
<dbReference type="Proteomes" id="UP001153712">
    <property type="component" value="Chromosome 5"/>
</dbReference>
<dbReference type="SUPFAM" id="SSF48371">
    <property type="entry name" value="ARM repeat"/>
    <property type="match status" value="1"/>
</dbReference>
<evidence type="ECO:0000256" key="2">
    <source>
        <dbReference type="ARBA" id="ARBA00009953"/>
    </source>
</evidence>
<evidence type="ECO:0000256" key="1">
    <source>
        <dbReference type="ARBA" id="ARBA00004123"/>
    </source>
</evidence>